<evidence type="ECO:0000313" key="4">
    <source>
        <dbReference type="EMBL" id="TYC49985.1"/>
    </source>
</evidence>
<comment type="similarity">
    <text evidence="1 2">Belongs to the small heat shock protein (HSP20) family.</text>
</comment>
<dbReference type="Pfam" id="PF00011">
    <property type="entry name" value="HSP20"/>
    <property type="match status" value="1"/>
</dbReference>
<dbReference type="Proteomes" id="UP000371977">
    <property type="component" value="Unassembled WGS sequence"/>
</dbReference>
<accession>A0A6C2CAA8</accession>
<evidence type="ECO:0000256" key="1">
    <source>
        <dbReference type="PROSITE-ProRule" id="PRU00285"/>
    </source>
</evidence>
<feature type="domain" description="SHSP" evidence="3">
    <location>
        <begin position="22"/>
        <end position="137"/>
    </location>
</feature>
<dbReference type="PANTHER" id="PTHR11527">
    <property type="entry name" value="HEAT-SHOCK PROTEIN 20 FAMILY MEMBER"/>
    <property type="match status" value="1"/>
</dbReference>
<protein>
    <submittedName>
        <fullName evidence="4">Hsp20/alpha crystallin family protein</fullName>
    </submittedName>
</protein>
<keyword evidence="5" id="KW-1185">Reference proteome</keyword>
<dbReference type="InterPro" id="IPR031107">
    <property type="entry name" value="Small_HSP"/>
</dbReference>
<dbReference type="EMBL" id="SDGZ01000012">
    <property type="protein sequence ID" value="TYC49985.1"/>
    <property type="molecule type" value="Genomic_DNA"/>
</dbReference>
<dbReference type="SUPFAM" id="SSF49764">
    <property type="entry name" value="HSP20-like chaperones"/>
    <property type="match status" value="1"/>
</dbReference>
<dbReference type="InterPro" id="IPR008978">
    <property type="entry name" value="HSP20-like_chaperone"/>
</dbReference>
<dbReference type="CDD" id="cd06471">
    <property type="entry name" value="ACD_LpsHSP_like"/>
    <property type="match status" value="1"/>
</dbReference>
<dbReference type="Gene3D" id="2.60.40.790">
    <property type="match status" value="1"/>
</dbReference>
<dbReference type="OrthoDB" id="9811615at2"/>
<sequence>MRRDLGPRNNWNPFDWFTDNAPAVNHIHESMRTDVHETESQYELVSELPGMTKEDVTLRYRDDILTISAQKHSFEDYEHGDMIHTERSTQQMARSFQIPRIDEDKITATLKDGILTVILPKDDREPELDHGKKIEID</sequence>
<dbReference type="AlphaFoldDB" id="A0A6C2CAA8"/>
<reference evidence="4 5" key="1">
    <citation type="submission" date="2019-01" db="EMBL/GenBank/DDBJ databases">
        <title>Weissella sp. nov., a novel lactic acid bacterium isolated from animal feces.</title>
        <authorList>
            <person name="Wang L.-T."/>
        </authorList>
    </citation>
    <scope>NUCLEOTIDE SEQUENCE [LARGE SCALE GENOMIC DNA]</scope>
    <source>
        <strain evidence="4 5">8H-2</strain>
    </source>
</reference>
<dbReference type="RefSeq" id="WP_148622344.1">
    <property type="nucleotide sequence ID" value="NZ_SDGZ01000012.1"/>
</dbReference>
<evidence type="ECO:0000313" key="5">
    <source>
        <dbReference type="Proteomes" id="UP000371977"/>
    </source>
</evidence>
<evidence type="ECO:0000259" key="3">
    <source>
        <dbReference type="PROSITE" id="PS01031"/>
    </source>
</evidence>
<name>A0A6C2CAA8_9LACO</name>
<comment type="caution">
    <text evidence="4">The sequence shown here is derived from an EMBL/GenBank/DDBJ whole genome shotgun (WGS) entry which is preliminary data.</text>
</comment>
<dbReference type="InterPro" id="IPR002068">
    <property type="entry name" value="A-crystallin/Hsp20_dom"/>
</dbReference>
<dbReference type="PROSITE" id="PS01031">
    <property type="entry name" value="SHSP"/>
    <property type="match status" value="1"/>
</dbReference>
<proteinExistence type="inferred from homology"/>
<evidence type="ECO:0000256" key="2">
    <source>
        <dbReference type="RuleBase" id="RU003616"/>
    </source>
</evidence>
<organism evidence="4 5">
    <name type="scientific">Weissella muntiaci</name>
    <dbReference type="NCBI Taxonomy" id="2508881"/>
    <lineage>
        <taxon>Bacteria</taxon>
        <taxon>Bacillati</taxon>
        <taxon>Bacillota</taxon>
        <taxon>Bacilli</taxon>
        <taxon>Lactobacillales</taxon>
        <taxon>Lactobacillaceae</taxon>
        <taxon>Weissella</taxon>
    </lineage>
</organism>
<gene>
    <name evidence="4" type="ORF">ESZ50_04135</name>
</gene>